<accession>A0A926DQ35</accession>
<keyword evidence="3" id="KW-0804">Transcription</keyword>
<dbReference type="Proteomes" id="UP000657006">
    <property type="component" value="Unassembled WGS sequence"/>
</dbReference>
<dbReference type="GO" id="GO:0003700">
    <property type="term" value="F:DNA-binding transcription factor activity"/>
    <property type="evidence" value="ECO:0007669"/>
    <property type="project" value="InterPro"/>
</dbReference>
<keyword evidence="1" id="KW-0805">Transcription regulation</keyword>
<keyword evidence="2" id="KW-0238">DNA-binding</keyword>
<name>A0A926DQ35_9FIRM</name>
<feature type="domain" description="HTH gntR-type" evidence="4">
    <location>
        <begin position="5"/>
        <end position="73"/>
    </location>
</feature>
<dbReference type="InterPro" id="IPR046335">
    <property type="entry name" value="LacI/GalR-like_sensor"/>
</dbReference>
<dbReference type="GO" id="GO:0000976">
    <property type="term" value="F:transcription cis-regulatory region binding"/>
    <property type="evidence" value="ECO:0007669"/>
    <property type="project" value="TreeGrafter"/>
</dbReference>
<dbReference type="Pfam" id="PF00392">
    <property type="entry name" value="GntR"/>
    <property type="match status" value="1"/>
</dbReference>
<dbReference type="Gene3D" id="3.40.50.2300">
    <property type="match status" value="2"/>
</dbReference>
<evidence type="ECO:0000256" key="3">
    <source>
        <dbReference type="ARBA" id="ARBA00023163"/>
    </source>
</evidence>
<evidence type="ECO:0000313" key="6">
    <source>
        <dbReference type="Proteomes" id="UP000657006"/>
    </source>
</evidence>
<evidence type="ECO:0000256" key="2">
    <source>
        <dbReference type="ARBA" id="ARBA00023125"/>
    </source>
</evidence>
<dbReference type="InterPro" id="IPR036390">
    <property type="entry name" value="WH_DNA-bd_sf"/>
</dbReference>
<gene>
    <name evidence="5" type="ORF">H8730_00315</name>
</gene>
<proteinExistence type="predicted"/>
<dbReference type="Pfam" id="PF13377">
    <property type="entry name" value="Peripla_BP_3"/>
    <property type="match status" value="1"/>
</dbReference>
<dbReference type="PRINTS" id="PR00035">
    <property type="entry name" value="HTHGNTR"/>
</dbReference>
<dbReference type="CDD" id="cd06267">
    <property type="entry name" value="PBP1_LacI_sugar_binding-like"/>
    <property type="match status" value="1"/>
</dbReference>
<dbReference type="SUPFAM" id="SSF46785">
    <property type="entry name" value="Winged helix' DNA-binding domain"/>
    <property type="match status" value="1"/>
</dbReference>
<dbReference type="PANTHER" id="PTHR30146:SF154">
    <property type="entry name" value="TRANSCRIPTION REGULATOR, MEMBER OF GALR FAMILY"/>
    <property type="match status" value="1"/>
</dbReference>
<dbReference type="PROSITE" id="PS50949">
    <property type="entry name" value="HTH_GNTR"/>
    <property type="match status" value="1"/>
</dbReference>
<dbReference type="InterPro" id="IPR000524">
    <property type="entry name" value="Tscrpt_reg_HTH_GntR"/>
</dbReference>
<comment type="caution">
    <text evidence="5">The sequence shown here is derived from an EMBL/GenBank/DDBJ whole genome shotgun (WGS) entry which is preliminary data.</text>
</comment>
<evidence type="ECO:0000259" key="4">
    <source>
        <dbReference type="PROSITE" id="PS50949"/>
    </source>
</evidence>
<sequence length="369" mass="42349">MREDRPLYKKIQDELLQSIMIGSLRPGEKVPSEHQYAERLKVNRLTVRKAYASLIKEEILIAEQGRGTFVATHAKQKIRQLDPLEWGDYSSVREMKLMLLFPDRYFYPRIIARFIETAGAQGYIVNASMNDTLEKESEAIDILKREEYLGVVISPLRIPSFHSWRNFEKLDQMRIPYVMLGNPPFGISCPSVICNDSVSVYKAALKLIQKGHRNLLYVSDRAKEDEEAGSERFEGFRRAIEERFGRARIYTIDIAKGGASAILSAIRERQITAVVSSKESLGLQLYSMLTLSGYTIPDMIELVAYDMAEFSEQVNSIISTIEVPKEQMADACFDLLMEEIRRADMLAGELENKRDYVKQYIFEADLKEK</sequence>
<dbReference type="AlphaFoldDB" id="A0A926DQ35"/>
<keyword evidence="6" id="KW-1185">Reference proteome</keyword>
<dbReference type="RefSeq" id="WP_177714331.1">
    <property type="nucleotide sequence ID" value="NZ_JACRSQ010000001.1"/>
</dbReference>
<dbReference type="Gene3D" id="1.10.10.10">
    <property type="entry name" value="Winged helix-like DNA-binding domain superfamily/Winged helix DNA-binding domain"/>
    <property type="match status" value="1"/>
</dbReference>
<reference evidence="5" key="1">
    <citation type="submission" date="2020-08" db="EMBL/GenBank/DDBJ databases">
        <title>Genome public.</title>
        <authorList>
            <person name="Liu C."/>
            <person name="Sun Q."/>
        </authorList>
    </citation>
    <scope>NUCLEOTIDE SEQUENCE</scope>
    <source>
        <strain evidence="5">NSJ-32</strain>
    </source>
</reference>
<organism evidence="5 6">
    <name type="scientific">Bianquea renquensis</name>
    <dbReference type="NCBI Taxonomy" id="2763661"/>
    <lineage>
        <taxon>Bacteria</taxon>
        <taxon>Bacillati</taxon>
        <taxon>Bacillota</taxon>
        <taxon>Clostridia</taxon>
        <taxon>Eubacteriales</taxon>
        <taxon>Bianqueaceae</taxon>
        <taxon>Bianquea</taxon>
    </lineage>
</organism>
<dbReference type="EMBL" id="JACRSQ010000001">
    <property type="protein sequence ID" value="MBC8541993.1"/>
    <property type="molecule type" value="Genomic_DNA"/>
</dbReference>
<evidence type="ECO:0000256" key="1">
    <source>
        <dbReference type="ARBA" id="ARBA00023015"/>
    </source>
</evidence>
<dbReference type="CDD" id="cd07377">
    <property type="entry name" value="WHTH_GntR"/>
    <property type="match status" value="1"/>
</dbReference>
<dbReference type="InterPro" id="IPR036388">
    <property type="entry name" value="WH-like_DNA-bd_sf"/>
</dbReference>
<dbReference type="InterPro" id="IPR028082">
    <property type="entry name" value="Peripla_BP_I"/>
</dbReference>
<dbReference type="SUPFAM" id="SSF53822">
    <property type="entry name" value="Periplasmic binding protein-like I"/>
    <property type="match status" value="1"/>
</dbReference>
<dbReference type="PANTHER" id="PTHR30146">
    <property type="entry name" value="LACI-RELATED TRANSCRIPTIONAL REPRESSOR"/>
    <property type="match status" value="1"/>
</dbReference>
<evidence type="ECO:0000313" key="5">
    <source>
        <dbReference type="EMBL" id="MBC8541993.1"/>
    </source>
</evidence>
<protein>
    <submittedName>
        <fullName evidence="5">GntR family transcriptional regulator</fullName>
    </submittedName>
</protein>
<dbReference type="SMART" id="SM00345">
    <property type="entry name" value="HTH_GNTR"/>
    <property type="match status" value="1"/>
</dbReference>